<dbReference type="EMBL" id="AVOT02000138">
    <property type="protein sequence ID" value="MBW0461289.1"/>
    <property type="molecule type" value="Genomic_DNA"/>
</dbReference>
<proteinExistence type="predicted"/>
<evidence type="ECO:0000313" key="3">
    <source>
        <dbReference type="Proteomes" id="UP000765509"/>
    </source>
</evidence>
<dbReference type="SUPFAM" id="SSF56672">
    <property type="entry name" value="DNA/RNA polymerases"/>
    <property type="match status" value="1"/>
</dbReference>
<dbReference type="InterPro" id="IPR013103">
    <property type="entry name" value="RVT_2"/>
</dbReference>
<evidence type="ECO:0000313" key="2">
    <source>
        <dbReference type="EMBL" id="MBW0461289.1"/>
    </source>
</evidence>
<dbReference type="Proteomes" id="UP000765509">
    <property type="component" value="Unassembled WGS sequence"/>
</dbReference>
<dbReference type="OrthoDB" id="2506833at2759"/>
<accession>A0A9Q3GBF6</accession>
<gene>
    <name evidence="2" type="ORF">O181_001004</name>
</gene>
<feature type="domain" description="Reverse transcriptase Ty1/copia-type" evidence="1">
    <location>
        <begin position="15"/>
        <end position="209"/>
    </location>
</feature>
<organism evidence="2 3">
    <name type="scientific">Austropuccinia psidii MF-1</name>
    <dbReference type="NCBI Taxonomy" id="1389203"/>
    <lineage>
        <taxon>Eukaryota</taxon>
        <taxon>Fungi</taxon>
        <taxon>Dikarya</taxon>
        <taxon>Basidiomycota</taxon>
        <taxon>Pucciniomycotina</taxon>
        <taxon>Pucciniomycetes</taxon>
        <taxon>Pucciniales</taxon>
        <taxon>Sphaerophragmiaceae</taxon>
        <taxon>Austropuccinia</taxon>
    </lineage>
</organism>
<protein>
    <recommendedName>
        <fullName evidence="1">Reverse transcriptase Ty1/copia-type domain-containing protein</fullName>
    </recommendedName>
</protein>
<keyword evidence="3" id="KW-1185">Reference proteome</keyword>
<sequence length="246" mass="29207">MKLEYYLLINHNTGYLVPYPSNGAKVIDGMWLLTWKMNELGQVYQNKPWWVVLGNHKENLLHYFDTWALVCRNETFKVILILVVNQGYIPYQFDIKTASLHCQMDANVYVKQVKGFDVPAKERWVWWLNRSLYGIKQAPRMWQAKLVSVLQELKFASNRADNSLYSNQKRILFLHVHMDKRFLIGKNKKELLIFLENLNFKLSLKYQKKPTHHPVYRLYWVKNGTVCLSQKDLILQLLGDHDMESS</sequence>
<evidence type="ECO:0000259" key="1">
    <source>
        <dbReference type="Pfam" id="PF07727"/>
    </source>
</evidence>
<reference evidence="2" key="1">
    <citation type="submission" date="2021-03" db="EMBL/GenBank/DDBJ databases">
        <title>Draft genome sequence of rust myrtle Austropuccinia psidii MF-1, a brazilian biotype.</title>
        <authorList>
            <person name="Quecine M.C."/>
            <person name="Pachon D.M.R."/>
            <person name="Bonatelli M.L."/>
            <person name="Correr F.H."/>
            <person name="Franceschini L.M."/>
            <person name="Leite T.F."/>
            <person name="Margarido G.R.A."/>
            <person name="Almeida C.A."/>
            <person name="Ferrarezi J.A."/>
            <person name="Labate C.A."/>
        </authorList>
    </citation>
    <scope>NUCLEOTIDE SEQUENCE</scope>
    <source>
        <strain evidence="2">MF-1</strain>
    </source>
</reference>
<dbReference type="Pfam" id="PF07727">
    <property type="entry name" value="RVT_2"/>
    <property type="match status" value="1"/>
</dbReference>
<comment type="caution">
    <text evidence="2">The sequence shown here is derived from an EMBL/GenBank/DDBJ whole genome shotgun (WGS) entry which is preliminary data.</text>
</comment>
<dbReference type="InterPro" id="IPR043502">
    <property type="entry name" value="DNA/RNA_pol_sf"/>
</dbReference>
<name>A0A9Q3GBF6_9BASI</name>
<dbReference type="AlphaFoldDB" id="A0A9Q3GBF6"/>